<keyword evidence="5" id="KW-1185">Reference proteome</keyword>
<dbReference type="InterPro" id="IPR038763">
    <property type="entry name" value="DHH_sf"/>
</dbReference>
<keyword evidence="1" id="KW-0812">Transmembrane</keyword>
<accession>A0A1G8YTD1</accession>
<dbReference type="GO" id="GO:0003676">
    <property type="term" value="F:nucleic acid binding"/>
    <property type="evidence" value="ECO:0007669"/>
    <property type="project" value="InterPro"/>
</dbReference>
<dbReference type="Pfam" id="PF02272">
    <property type="entry name" value="DHHA1"/>
    <property type="match status" value="1"/>
</dbReference>
<proteinExistence type="predicted"/>
<dbReference type="InterPro" id="IPR051319">
    <property type="entry name" value="Oligoribo/pAp-PDE_c-di-AMP_PDE"/>
</dbReference>
<evidence type="ECO:0000259" key="3">
    <source>
        <dbReference type="Pfam" id="PF02272"/>
    </source>
</evidence>
<keyword evidence="1" id="KW-0472">Membrane</keyword>
<dbReference type="InterPro" id="IPR001667">
    <property type="entry name" value="DDH_dom"/>
</dbReference>
<dbReference type="RefSeq" id="WP_092704283.1">
    <property type="nucleotide sequence ID" value="NZ_FNFC01000016.1"/>
</dbReference>
<name>A0A1G8YTD1_9EURY</name>
<evidence type="ECO:0000313" key="5">
    <source>
        <dbReference type="Proteomes" id="UP000198856"/>
    </source>
</evidence>
<dbReference type="OrthoDB" id="194842at2157"/>
<sequence length="394" mass="42181">MSIVDTVSDELDALASTLADEPLLAVALLVFSVAVVAGIGLLYRSVTRTLGERFARVLGSYDAVAVLMHPDPDPDAMACALAAEEIATDRETAVTLYYPGQIRHHENRAFETVLETDFEQIENASEIEESTVVLVDHNEARDFHGADDIDPVAVVDHHPGGGTGGRHTDVRTEYGSCASIFTEYFEELGQEPISPEELDDSGEDDPLAGRLSPTTATGLLYGIQADTSQLTKGCAGADFSAASFLYPGIDEEKLDRIANPEMDPESLDVKARAITGREVRSAFAVSDVGSVSNSDSIPQAADELRRLEGINAVVVLGDKDETLRFAGRSNDDRVHMGKVLESVLEDIPMSGGGGHARMGGGQCSLEHMEGLGPSEGISREELRERLFAAMNGEM</sequence>
<dbReference type="InterPro" id="IPR003156">
    <property type="entry name" value="DHHA1_dom"/>
</dbReference>
<evidence type="ECO:0000256" key="1">
    <source>
        <dbReference type="SAM" id="Phobius"/>
    </source>
</evidence>
<gene>
    <name evidence="4" type="ORF">SAMN05216226_11624</name>
</gene>
<dbReference type="PANTHER" id="PTHR47618">
    <property type="entry name" value="BIFUNCTIONAL OLIGORIBONUCLEASE AND PAP PHOSPHATASE NRNA"/>
    <property type="match status" value="1"/>
</dbReference>
<feature type="transmembrane region" description="Helical" evidence="1">
    <location>
        <begin position="23"/>
        <end position="43"/>
    </location>
</feature>
<organism evidence="4 5">
    <name type="scientific">Halovenus aranensis</name>
    <dbReference type="NCBI Taxonomy" id="890420"/>
    <lineage>
        <taxon>Archaea</taxon>
        <taxon>Methanobacteriati</taxon>
        <taxon>Methanobacteriota</taxon>
        <taxon>Stenosarchaea group</taxon>
        <taxon>Halobacteria</taxon>
        <taxon>Halobacteriales</taxon>
        <taxon>Haloarculaceae</taxon>
        <taxon>Halovenus</taxon>
    </lineage>
</organism>
<dbReference type="SUPFAM" id="SSF64182">
    <property type="entry name" value="DHH phosphoesterases"/>
    <property type="match status" value="1"/>
</dbReference>
<dbReference type="Proteomes" id="UP000198856">
    <property type="component" value="Unassembled WGS sequence"/>
</dbReference>
<feature type="domain" description="DHHA1" evidence="3">
    <location>
        <begin position="283"/>
        <end position="367"/>
    </location>
</feature>
<dbReference type="STRING" id="890420.SAMN05216226_11624"/>
<dbReference type="AlphaFoldDB" id="A0A1G8YTD1"/>
<dbReference type="Gene3D" id="3.10.310.30">
    <property type="match status" value="1"/>
</dbReference>
<dbReference type="Gene3D" id="3.90.1640.10">
    <property type="entry name" value="inorganic pyrophosphatase (n-terminal core)"/>
    <property type="match status" value="1"/>
</dbReference>
<dbReference type="PANTHER" id="PTHR47618:SF1">
    <property type="entry name" value="BIFUNCTIONAL OLIGORIBONUCLEASE AND PAP PHOSPHATASE NRNA"/>
    <property type="match status" value="1"/>
</dbReference>
<evidence type="ECO:0000259" key="2">
    <source>
        <dbReference type="Pfam" id="PF01368"/>
    </source>
</evidence>
<dbReference type="EMBL" id="FNFC01000016">
    <property type="protein sequence ID" value="SDK06033.1"/>
    <property type="molecule type" value="Genomic_DNA"/>
</dbReference>
<keyword evidence="1" id="KW-1133">Transmembrane helix</keyword>
<feature type="domain" description="DDH" evidence="2">
    <location>
        <begin position="64"/>
        <end position="196"/>
    </location>
</feature>
<evidence type="ECO:0000313" key="4">
    <source>
        <dbReference type="EMBL" id="SDK06033.1"/>
    </source>
</evidence>
<protein>
    <submittedName>
        <fullName evidence="4">NanoRNase/pAp phosphatase, hydrolyzes c-di-AMP and oligoRNAs</fullName>
    </submittedName>
</protein>
<reference evidence="4 5" key="1">
    <citation type="submission" date="2016-10" db="EMBL/GenBank/DDBJ databases">
        <authorList>
            <person name="de Groot N.N."/>
        </authorList>
    </citation>
    <scope>NUCLEOTIDE SEQUENCE [LARGE SCALE GENOMIC DNA]</scope>
    <source>
        <strain evidence="4 5">IBRC-M10015</strain>
    </source>
</reference>
<dbReference type="Pfam" id="PF01368">
    <property type="entry name" value="DHH"/>
    <property type="match status" value="1"/>
</dbReference>